<dbReference type="InParanoid" id="A0A2H3DGY4"/>
<evidence type="ECO:0000256" key="1">
    <source>
        <dbReference type="PROSITE-ProRule" id="PRU00042"/>
    </source>
</evidence>
<dbReference type="Gene3D" id="3.30.160.60">
    <property type="entry name" value="Classic Zinc Finger"/>
    <property type="match status" value="1"/>
</dbReference>
<dbReference type="PROSITE" id="PS00028">
    <property type="entry name" value="ZINC_FINGER_C2H2_1"/>
    <property type="match status" value="1"/>
</dbReference>
<feature type="compositionally biased region" description="Low complexity" evidence="2">
    <location>
        <begin position="354"/>
        <end position="369"/>
    </location>
</feature>
<reference evidence="5" key="1">
    <citation type="journal article" date="2017" name="Nat. Ecol. Evol.">
        <title>Genome expansion and lineage-specific genetic innovations in the forest pathogenic fungi Armillaria.</title>
        <authorList>
            <person name="Sipos G."/>
            <person name="Prasanna A.N."/>
            <person name="Walter M.C."/>
            <person name="O'Connor E."/>
            <person name="Balint B."/>
            <person name="Krizsan K."/>
            <person name="Kiss B."/>
            <person name="Hess J."/>
            <person name="Varga T."/>
            <person name="Slot J."/>
            <person name="Riley R."/>
            <person name="Boka B."/>
            <person name="Rigling D."/>
            <person name="Barry K."/>
            <person name="Lee J."/>
            <person name="Mihaltcheva S."/>
            <person name="LaButti K."/>
            <person name="Lipzen A."/>
            <person name="Waldron R."/>
            <person name="Moloney N.M."/>
            <person name="Sperisen C."/>
            <person name="Kredics L."/>
            <person name="Vagvoelgyi C."/>
            <person name="Patrignani A."/>
            <person name="Fitzpatrick D."/>
            <person name="Nagy I."/>
            <person name="Doyle S."/>
            <person name="Anderson J.B."/>
            <person name="Grigoriev I.V."/>
            <person name="Gueldener U."/>
            <person name="Muensterkoetter M."/>
            <person name="Nagy L.G."/>
        </authorList>
    </citation>
    <scope>NUCLEOTIDE SEQUENCE [LARGE SCALE GENOMIC DNA]</scope>
    <source>
        <strain evidence="5">Ar21-2</strain>
    </source>
</reference>
<evidence type="ECO:0000313" key="5">
    <source>
        <dbReference type="Proteomes" id="UP000217790"/>
    </source>
</evidence>
<feature type="compositionally biased region" description="Low complexity" evidence="2">
    <location>
        <begin position="257"/>
        <end position="270"/>
    </location>
</feature>
<accession>A0A2H3DGY4</accession>
<sequence length="443" mass="49535">MGKIRDTLASLLSNLNKTLVPFSSLSNSTMARQTKNAQKYFCDQCKKKFTRKFDVKRHQKIHLVDEPLRQEKHSCPITETGCEAAMLQLSNVKAHIKARHIDVLHLMCFDCRPAFRRFHDTVALADHVQLEHPLIQKRTSRGPPKPCRKVVKQPQDTVSPLPHTPSDNSDIFPLPPTGRFPLPPSAPPLQKSTVELPDFITISPSAFLKDDPESPRSPSHPRTVWYRATQNQLALYKKARDACRIERGRQLPSPVPSSSTTGEDSESSWSCFPSPPPTSRLIASASAFDRLPSPHSSDAPSRSSTPPYTTHFIRDDTEARRCHLPTRRSPAVHKKTRYISGMERARQLHSPAPSSSSTGEGSGSSWSRFPSPPPPPPTSWRFTPASTFNNRLPSPSSSGASSRPSTPPYTTRVIRTDTEARWVSPRVWPAVNRLQKSDSEMKK</sequence>
<gene>
    <name evidence="4" type="ORF">ARMGADRAFT_1062608</name>
</gene>
<dbReference type="InterPro" id="IPR036236">
    <property type="entry name" value="Znf_C2H2_sf"/>
</dbReference>
<evidence type="ECO:0000256" key="2">
    <source>
        <dbReference type="SAM" id="MobiDB-lite"/>
    </source>
</evidence>
<dbReference type="OMA" id="CEAAMLQ"/>
<dbReference type="PROSITE" id="PS50157">
    <property type="entry name" value="ZINC_FINGER_C2H2_2"/>
    <property type="match status" value="1"/>
</dbReference>
<keyword evidence="1" id="KW-0862">Zinc</keyword>
<dbReference type="AlphaFoldDB" id="A0A2H3DGY4"/>
<dbReference type="SMART" id="SM00355">
    <property type="entry name" value="ZnF_C2H2"/>
    <property type="match status" value="3"/>
</dbReference>
<feature type="compositionally biased region" description="Low complexity" evidence="2">
    <location>
        <begin position="293"/>
        <end position="307"/>
    </location>
</feature>
<feature type="region of interest" description="Disordered" evidence="2">
    <location>
        <begin position="135"/>
        <end position="188"/>
    </location>
</feature>
<proteinExistence type="predicted"/>
<feature type="compositionally biased region" description="Basic and acidic residues" evidence="2">
    <location>
        <begin position="312"/>
        <end position="321"/>
    </location>
</feature>
<feature type="region of interest" description="Disordered" evidence="2">
    <location>
        <begin position="205"/>
        <end position="225"/>
    </location>
</feature>
<keyword evidence="1" id="KW-0479">Metal-binding</keyword>
<evidence type="ECO:0000313" key="4">
    <source>
        <dbReference type="EMBL" id="PBK94491.1"/>
    </source>
</evidence>
<feature type="domain" description="C2H2-type" evidence="3">
    <location>
        <begin position="40"/>
        <end position="67"/>
    </location>
</feature>
<dbReference type="OrthoDB" id="654211at2759"/>
<feature type="compositionally biased region" description="Low complexity" evidence="2">
    <location>
        <begin position="393"/>
        <end position="404"/>
    </location>
</feature>
<feature type="region of interest" description="Disordered" evidence="2">
    <location>
        <begin position="289"/>
        <end position="418"/>
    </location>
</feature>
<feature type="compositionally biased region" description="Pro residues" evidence="2">
    <location>
        <begin position="173"/>
        <end position="187"/>
    </location>
</feature>
<dbReference type="SUPFAM" id="SSF57667">
    <property type="entry name" value="beta-beta-alpha zinc fingers"/>
    <property type="match status" value="1"/>
</dbReference>
<keyword evidence="5" id="KW-1185">Reference proteome</keyword>
<name>A0A2H3DGY4_ARMGA</name>
<dbReference type="InterPro" id="IPR013087">
    <property type="entry name" value="Znf_C2H2_type"/>
</dbReference>
<feature type="compositionally biased region" description="Basic residues" evidence="2">
    <location>
        <begin position="322"/>
        <end position="337"/>
    </location>
</feature>
<dbReference type="EMBL" id="KZ293654">
    <property type="protein sequence ID" value="PBK94491.1"/>
    <property type="molecule type" value="Genomic_DNA"/>
</dbReference>
<dbReference type="STRING" id="47427.A0A2H3DGY4"/>
<organism evidence="4 5">
    <name type="scientific">Armillaria gallica</name>
    <name type="common">Bulbous honey fungus</name>
    <name type="synonym">Armillaria bulbosa</name>
    <dbReference type="NCBI Taxonomy" id="47427"/>
    <lineage>
        <taxon>Eukaryota</taxon>
        <taxon>Fungi</taxon>
        <taxon>Dikarya</taxon>
        <taxon>Basidiomycota</taxon>
        <taxon>Agaricomycotina</taxon>
        <taxon>Agaricomycetes</taxon>
        <taxon>Agaricomycetidae</taxon>
        <taxon>Agaricales</taxon>
        <taxon>Marasmiineae</taxon>
        <taxon>Physalacriaceae</taxon>
        <taxon>Armillaria</taxon>
    </lineage>
</organism>
<dbReference type="Proteomes" id="UP000217790">
    <property type="component" value="Unassembled WGS sequence"/>
</dbReference>
<feature type="region of interest" description="Disordered" evidence="2">
    <location>
        <begin position="246"/>
        <end position="276"/>
    </location>
</feature>
<dbReference type="GO" id="GO:0008270">
    <property type="term" value="F:zinc ion binding"/>
    <property type="evidence" value="ECO:0007669"/>
    <property type="project" value="UniProtKB-KW"/>
</dbReference>
<protein>
    <recommendedName>
        <fullName evidence="3">C2H2-type domain-containing protein</fullName>
    </recommendedName>
</protein>
<keyword evidence="1" id="KW-0863">Zinc-finger</keyword>
<evidence type="ECO:0000259" key="3">
    <source>
        <dbReference type="PROSITE" id="PS50157"/>
    </source>
</evidence>